<evidence type="ECO:0000313" key="2">
    <source>
        <dbReference type="Proteomes" id="UP001160148"/>
    </source>
</evidence>
<keyword evidence="2" id="KW-1185">Reference proteome</keyword>
<organism evidence="1 2">
    <name type="scientific">Macrosiphum euphorbiae</name>
    <name type="common">potato aphid</name>
    <dbReference type="NCBI Taxonomy" id="13131"/>
    <lineage>
        <taxon>Eukaryota</taxon>
        <taxon>Metazoa</taxon>
        <taxon>Ecdysozoa</taxon>
        <taxon>Arthropoda</taxon>
        <taxon>Hexapoda</taxon>
        <taxon>Insecta</taxon>
        <taxon>Pterygota</taxon>
        <taxon>Neoptera</taxon>
        <taxon>Paraneoptera</taxon>
        <taxon>Hemiptera</taxon>
        <taxon>Sternorrhyncha</taxon>
        <taxon>Aphidomorpha</taxon>
        <taxon>Aphidoidea</taxon>
        <taxon>Aphididae</taxon>
        <taxon>Macrosiphini</taxon>
        <taxon>Macrosiphum</taxon>
    </lineage>
</organism>
<dbReference type="InterPro" id="IPR036397">
    <property type="entry name" value="RNaseH_sf"/>
</dbReference>
<name>A0AAV0XRT0_9HEMI</name>
<dbReference type="PANTHER" id="PTHR46060">
    <property type="entry name" value="MARINER MOS1 TRANSPOSASE-LIKE PROTEIN"/>
    <property type="match status" value="1"/>
</dbReference>
<dbReference type="Gene3D" id="3.30.420.10">
    <property type="entry name" value="Ribonuclease H-like superfamily/Ribonuclease H"/>
    <property type="match status" value="1"/>
</dbReference>
<dbReference type="EMBL" id="CARXXK010000228">
    <property type="protein sequence ID" value="CAI6370152.1"/>
    <property type="molecule type" value="Genomic_DNA"/>
</dbReference>
<evidence type="ECO:0008006" key="3">
    <source>
        <dbReference type="Google" id="ProtNLM"/>
    </source>
</evidence>
<dbReference type="PANTHER" id="PTHR46060:SF1">
    <property type="entry name" value="MARINER MOS1 TRANSPOSASE-LIKE PROTEIN"/>
    <property type="match status" value="1"/>
</dbReference>
<dbReference type="GO" id="GO:0003676">
    <property type="term" value="F:nucleic acid binding"/>
    <property type="evidence" value="ECO:0007669"/>
    <property type="project" value="InterPro"/>
</dbReference>
<gene>
    <name evidence="1" type="ORF">MEUPH1_LOCUS24302</name>
</gene>
<proteinExistence type="predicted"/>
<dbReference type="InterPro" id="IPR052709">
    <property type="entry name" value="Transposase-MT_Hybrid"/>
</dbReference>
<sequence length="136" mass="15333">MKLLFLPVTDPLRSSSSVNKIIIRSDIILDGHLRLIDDNANELTSIPDLSQSSTQFGWDVLDHPPYSPDVAPSDFHMFPALKKHLGGMKLANNEEVHEAVISFLREAAGSWFEEGIQKFVVRMKKLIEVNGDYIEK</sequence>
<dbReference type="Proteomes" id="UP001160148">
    <property type="component" value="Unassembled WGS sequence"/>
</dbReference>
<comment type="caution">
    <text evidence="1">The sequence shown here is derived from an EMBL/GenBank/DDBJ whole genome shotgun (WGS) entry which is preliminary data.</text>
</comment>
<reference evidence="1 2" key="1">
    <citation type="submission" date="2023-01" db="EMBL/GenBank/DDBJ databases">
        <authorList>
            <person name="Whitehead M."/>
        </authorList>
    </citation>
    <scope>NUCLEOTIDE SEQUENCE [LARGE SCALE GENOMIC DNA]</scope>
</reference>
<evidence type="ECO:0000313" key="1">
    <source>
        <dbReference type="EMBL" id="CAI6370152.1"/>
    </source>
</evidence>
<protein>
    <recommendedName>
        <fullName evidence="3">Histone-lysine N-methyltransferase SETMAR</fullName>
    </recommendedName>
</protein>
<dbReference type="AlphaFoldDB" id="A0AAV0XRT0"/>
<accession>A0AAV0XRT0</accession>